<keyword evidence="3" id="KW-1185">Reference proteome</keyword>
<dbReference type="RefSeq" id="WP_138233375.1">
    <property type="nucleotide sequence ID" value="NZ_AP022578.1"/>
</dbReference>
<proteinExistence type="predicted"/>
<dbReference type="InterPro" id="IPR053842">
    <property type="entry name" value="NikA-like"/>
</dbReference>
<name>A0ABM7IN37_9MYCO</name>
<dbReference type="Proteomes" id="UP000465609">
    <property type="component" value="Plasmid pJCM15296"/>
</dbReference>
<dbReference type="SUPFAM" id="SSF47598">
    <property type="entry name" value="Ribbon-helix-helix"/>
    <property type="match status" value="1"/>
</dbReference>
<reference evidence="2 3" key="1">
    <citation type="journal article" date="2019" name="Emerg. Microbes Infect.">
        <title>Comprehensive subspecies identification of 175 nontuberculous mycobacteria species based on 7547 genomic profiles.</title>
        <authorList>
            <person name="Matsumoto Y."/>
            <person name="Kinjo T."/>
            <person name="Motooka D."/>
            <person name="Nabeya D."/>
            <person name="Jung N."/>
            <person name="Uechi K."/>
            <person name="Horii T."/>
            <person name="Iida T."/>
            <person name="Fujita J."/>
            <person name="Nakamura S."/>
        </authorList>
    </citation>
    <scope>NUCLEOTIDE SEQUENCE [LARGE SCALE GENOMIC DNA]</scope>
    <source>
        <strain evidence="2 3">JCM 15296</strain>
        <plasmid evidence="2">pJCM15296</plasmid>
    </source>
</reference>
<keyword evidence="2" id="KW-0614">Plasmid</keyword>
<evidence type="ECO:0008006" key="4">
    <source>
        <dbReference type="Google" id="ProtNLM"/>
    </source>
</evidence>
<evidence type="ECO:0000313" key="3">
    <source>
        <dbReference type="Proteomes" id="UP000465609"/>
    </source>
</evidence>
<feature type="region of interest" description="Disordered" evidence="1">
    <location>
        <begin position="1"/>
        <end position="24"/>
    </location>
</feature>
<evidence type="ECO:0000256" key="1">
    <source>
        <dbReference type="SAM" id="MobiDB-lite"/>
    </source>
</evidence>
<geneLocation type="plasmid" evidence="2 3">
    <name>pJCM15296</name>
</geneLocation>
<sequence>MEIADMTERRKNTSGSETRQRDKRIDVRCDDPERDLVLRAAARLGVKPATFLRDAGLERAAAVLAS</sequence>
<evidence type="ECO:0000313" key="2">
    <source>
        <dbReference type="EMBL" id="BBX88220.1"/>
    </source>
</evidence>
<dbReference type="InterPro" id="IPR010985">
    <property type="entry name" value="Ribbon_hlx_hlx"/>
</dbReference>
<dbReference type="Pfam" id="PF21983">
    <property type="entry name" value="NikA-like"/>
    <property type="match status" value="1"/>
</dbReference>
<gene>
    <name evidence="2" type="ORF">MAUB_64210</name>
</gene>
<organism evidence="2 3">
    <name type="scientific">Mycolicibacterium aubagnense</name>
    <dbReference type="NCBI Taxonomy" id="319707"/>
    <lineage>
        <taxon>Bacteria</taxon>
        <taxon>Bacillati</taxon>
        <taxon>Actinomycetota</taxon>
        <taxon>Actinomycetes</taxon>
        <taxon>Mycobacteriales</taxon>
        <taxon>Mycobacteriaceae</taxon>
        <taxon>Mycolicibacterium</taxon>
    </lineage>
</organism>
<feature type="compositionally biased region" description="Basic and acidic residues" evidence="1">
    <location>
        <begin position="1"/>
        <end position="11"/>
    </location>
</feature>
<protein>
    <recommendedName>
        <fullName evidence="4">DUF1778 domain-containing protein</fullName>
    </recommendedName>
</protein>
<dbReference type="Gene3D" id="1.20.5.780">
    <property type="entry name" value="Single helix bin"/>
    <property type="match status" value="1"/>
</dbReference>
<dbReference type="EMBL" id="AP022578">
    <property type="protein sequence ID" value="BBX88220.1"/>
    <property type="molecule type" value="Genomic_DNA"/>
</dbReference>
<accession>A0ABM7IN37</accession>